<proteinExistence type="predicted"/>
<evidence type="ECO:0000259" key="1">
    <source>
        <dbReference type="Pfam" id="PF02036"/>
    </source>
</evidence>
<dbReference type="Pfam" id="PF02036">
    <property type="entry name" value="SCP2"/>
    <property type="match status" value="1"/>
</dbReference>
<sequence length="84" mass="8762">MRERLAGRSLDGSVKFDCGAEGALLLSGTEISVGDGDADCTIALSRDDLEALISGDLDPTSAFMQGKLRVDGDMALAMQLSQVI</sequence>
<accession>A0ABV6D8V3</accession>
<organism evidence="2 3">
    <name type="scientific">Chelativorans intermedius</name>
    <dbReference type="NCBI Taxonomy" id="515947"/>
    <lineage>
        <taxon>Bacteria</taxon>
        <taxon>Pseudomonadati</taxon>
        <taxon>Pseudomonadota</taxon>
        <taxon>Alphaproteobacteria</taxon>
        <taxon>Hyphomicrobiales</taxon>
        <taxon>Phyllobacteriaceae</taxon>
        <taxon>Chelativorans</taxon>
    </lineage>
</organism>
<dbReference type="Gene3D" id="3.30.1050.10">
    <property type="entry name" value="SCP2 sterol-binding domain"/>
    <property type="match status" value="1"/>
</dbReference>
<dbReference type="PANTHER" id="PTHR10094:SF25">
    <property type="entry name" value="SCP2 STEROL-BINDING DOMAIN-CONTAINING PROTEIN 1"/>
    <property type="match status" value="1"/>
</dbReference>
<feature type="domain" description="SCP2" evidence="1">
    <location>
        <begin position="9"/>
        <end position="83"/>
    </location>
</feature>
<reference evidence="2 3" key="1">
    <citation type="submission" date="2024-09" db="EMBL/GenBank/DDBJ databases">
        <authorList>
            <person name="Sun Q."/>
            <person name="Mori K."/>
        </authorList>
    </citation>
    <scope>NUCLEOTIDE SEQUENCE [LARGE SCALE GENOMIC DNA]</scope>
    <source>
        <strain evidence="2 3">CCM 8543</strain>
    </source>
</reference>
<dbReference type="EMBL" id="JBHLXD010000017">
    <property type="protein sequence ID" value="MFC0209073.1"/>
    <property type="molecule type" value="Genomic_DNA"/>
</dbReference>
<dbReference type="Proteomes" id="UP001589755">
    <property type="component" value="Unassembled WGS sequence"/>
</dbReference>
<dbReference type="PANTHER" id="PTHR10094">
    <property type="entry name" value="STEROL CARRIER PROTEIN 2 SCP-2 FAMILY PROTEIN"/>
    <property type="match status" value="1"/>
</dbReference>
<dbReference type="InterPro" id="IPR036527">
    <property type="entry name" value="SCP2_sterol-bd_dom_sf"/>
</dbReference>
<dbReference type="SUPFAM" id="SSF55718">
    <property type="entry name" value="SCP-like"/>
    <property type="match status" value="1"/>
</dbReference>
<evidence type="ECO:0000313" key="3">
    <source>
        <dbReference type="Proteomes" id="UP001589755"/>
    </source>
</evidence>
<protein>
    <submittedName>
        <fullName evidence="2">SCP2 sterol-binding domain-containing protein</fullName>
    </submittedName>
</protein>
<name>A0ABV6D8V3_9HYPH</name>
<gene>
    <name evidence="2" type="ORF">ACFFJ2_11760</name>
</gene>
<evidence type="ECO:0000313" key="2">
    <source>
        <dbReference type="EMBL" id="MFC0209073.1"/>
    </source>
</evidence>
<dbReference type="InterPro" id="IPR003033">
    <property type="entry name" value="SCP2_sterol-bd_dom"/>
</dbReference>
<comment type="caution">
    <text evidence="2">The sequence shown here is derived from an EMBL/GenBank/DDBJ whole genome shotgun (WGS) entry which is preliminary data.</text>
</comment>
<keyword evidence="3" id="KW-1185">Reference proteome</keyword>
<dbReference type="RefSeq" id="WP_378074661.1">
    <property type="nucleotide sequence ID" value="NZ_JBHLXD010000017.1"/>
</dbReference>